<dbReference type="Pfam" id="PF24722">
    <property type="entry name" value="DUF7674"/>
    <property type="match status" value="1"/>
</dbReference>
<dbReference type="Proteomes" id="UP001312865">
    <property type="component" value="Unassembled WGS sequence"/>
</dbReference>
<dbReference type="EMBL" id="JBBAXC010000030">
    <property type="protein sequence ID" value="MEI5909558.1"/>
    <property type="molecule type" value="Genomic_DNA"/>
</dbReference>
<gene>
    <name evidence="2" type="ORF">WAK64_21275</name>
</gene>
<accession>A0ABU8HJH1</accession>
<dbReference type="InterPro" id="IPR056091">
    <property type="entry name" value="DUF7674"/>
</dbReference>
<dbReference type="RefSeq" id="WP_336589001.1">
    <property type="nucleotide sequence ID" value="NZ_JBBAXC010000030.1"/>
</dbReference>
<evidence type="ECO:0000313" key="2">
    <source>
        <dbReference type="EMBL" id="MEI5909558.1"/>
    </source>
</evidence>
<reference evidence="2 3" key="1">
    <citation type="journal article" date="2018" name="J. Microbiol.">
        <title>Bacillus spongiae sp. nov., isolated from sponge of Jeju Island.</title>
        <authorList>
            <person name="Lee G.E."/>
            <person name="Im W.T."/>
            <person name="Park J.S."/>
        </authorList>
    </citation>
    <scope>NUCLEOTIDE SEQUENCE [LARGE SCALE GENOMIC DNA]</scope>
    <source>
        <strain evidence="2 3">135PIL107-10</strain>
    </source>
</reference>
<organism evidence="2 3">
    <name type="scientific">Bacillus spongiae</name>
    <dbReference type="NCBI Taxonomy" id="2683610"/>
    <lineage>
        <taxon>Bacteria</taxon>
        <taxon>Bacillati</taxon>
        <taxon>Bacillota</taxon>
        <taxon>Bacilli</taxon>
        <taxon>Bacillales</taxon>
        <taxon>Bacillaceae</taxon>
        <taxon>Bacillus</taxon>
    </lineage>
</organism>
<keyword evidence="3" id="KW-1185">Reference proteome</keyword>
<protein>
    <recommendedName>
        <fullName evidence="1">DUF7674 domain-containing protein</fullName>
    </recommendedName>
</protein>
<proteinExistence type="predicted"/>
<name>A0ABU8HJH1_9BACI</name>
<comment type="caution">
    <text evidence="2">The sequence shown here is derived from an EMBL/GenBank/DDBJ whole genome shotgun (WGS) entry which is preliminary data.</text>
</comment>
<sequence length="120" mass="14612">MVGDEMKKLVKQFVYDFPKFNDLLEEHIELNEEILPHVFFGECNEYFKEFLKKDDKEELKKLFDFFERMAIEGDDYTKEILSVTILARLGDDKDILNISYKYMREETRNFSNEIEKFWGR</sequence>
<feature type="domain" description="DUF7674" evidence="1">
    <location>
        <begin position="12"/>
        <end position="119"/>
    </location>
</feature>
<evidence type="ECO:0000259" key="1">
    <source>
        <dbReference type="Pfam" id="PF24722"/>
    </source>
</evidence>
<evidence type="ECO:0000313" key="3">
    <source>
        <dbReference type="Proteomes" id="UP001312865"/>
    </source>
</evidence>